<dbReference type="Proteomes" id="UP000747791">
    <property type="component" value="Unassembled WGS sequence"/>
</dbReference>
<evidence type="ECO:0000313" key="2">
    <source>
        <dbReference type="Proteomes" id="UP000747791"/>
    </source>
</evidence>
<comment type="caution">
    <text evidence="1">The sequence shown here is derived from an EMBL/GenBank/DDBJ whole genome shotgun (WGS) entry which is preliminary data.</text>
</comment>
<dbReference type="AlphaFoldDB" id="A0A966HRG9"/>
<protein>
    <submittedName>
        <fullName evidence="1">Uncharacterized protein</fullName>
    </submittedName>
</protein>
<organism evidence="1 2">
    <name type="scientific">Candidatus Fonsibacter lacus</name>
    <dbReference type="NCBI Taxonomy" id="2576439"/>
    <lineage>
        <taxon>Bacteria</taxon>
        <taxon>Pseudomonadati</taxon>
        <taxon>Pseudomonadota</taxon>
        <taxon>Alphaproteobacteria</taxon>
        <taxon>Candidatus Pelagibacterales</taxon>
        <taxon>Candidatus Pelagibacterales incertae sedis</taxon>
        <taxon>Candidatus Fonsibacter</taxon>
    </lineage>
</organism>
<proteinExistence type="predicted"/>
<feature type="non-terminal residue" evidence="1">
    <location>
        <position position="75"/>
    </location>
</feature>
<sequence>MKINLFNFLKKNSTSYKNNFIKCSKIFKDLLVNKENFFFNTLSAEYQKTVSLKKSILKQKLHKNILVIGMGGSVL</sequence>
<name>A0A966HRG9_9PROT</name>
<evidence type="ECO:0000313" key="1">
    <source>
        <dbReference type="EMBL" id="NCU53167.1"/>
    </source>
</evidence>
<dbReference type="EMBL" id="RGOB01000058">
    <property type="protein sequence ID" value="NCU53167.1"/>
    <property type="molecule type" value="Genomic_DNA"/>
</dbReference>
<accession>A0A966HRG9</accession>
<gene>
    <name evidence="1" type="ORF">EBX74_02540</name>
</gene>
<reference evidence="1" key="1">
    <citation type="submission" date="2018-10" db="EMBL/GenBank/DDBJ databases">
        <title>Iterative Subtractive Binning of Freshwater Chronoseries Metagenomes Recovers Nearly Complete Genomes from over Four Hundred Novel Species.</title>
        <authorList>
            <person name="Rodriguez-R L.M."/>
            <person name="Tsementzi D."/>
            <person name="Luo C."/>
            <person name="Konstantinidis K.T."/>
        </authorList>
    </citation>
    <scope>NUCLEOTIDE SEQUENCE</scope>
    <source>
        <strain evidence="1">WB8_2A_004</strain>
    </source>
</reference>